<comment type="caution">
    <text evidence="1">The sequence shown here is derived from an EMBL/GenBank/DDBJ whole genome shotgun (WGS) entry which is preliminary data.</text>
</comment>
<gene>
    <name evidence="1" type="ORF">I553_6627</name>
</gene>
<organism evidence="1">
    <name type="scientific">Mycobacterium xenopi 4042</name>
    <dbReference type="NCBI Taxonomy" id="1299334"/>
    <lineage>
        <taxon>Bacteria</taxon>
        <taxon>Bacillati</taxon>
        <taxon>Actinomycetota</taxon>
        <taxon>Actinomycetes</taxon>
        <taxon>Mycobacteriales</taxon>
        <taxon>Mycobacteriaceae</taxon>
        <taxon>Mycobacterium</taxon>
    </lineage>
</organism>
<dbReference type="AlphaFoldDB" id="X8BFZ5"/>
<dbReference type="EMBL" id="JAOB01000042">
    <property type="protein sequence ID" value="EUA42764.1"/>
    <property type="molecule type" value="Genomic_DNA"/>
</dbReference>
<sequence>MVGAQLGGLLGQQVQLAHRASAVSKAPNAALTSGGSSTQVELTFDSLATRTGTRRVQSFGCGVRTHNGQTRTWSPG</sequence>
<reference evidence="1" key="1">
    <citation type="submission" date="2014-01" db="EMBL/GenBank/DDBJ databases">
        <authorList>
            <person name="Brown-Elliot B."/>
            <person name="Wallace R."/>
            <person name="Lenaerts A."/>
            <person name="Ordway D."/>
            <person name="DeGroote M.A."/>
            <person name="Parker T."/>
            <person name="Sizemore C."/>
            <person name="Tallon L.J."/>
            <person name="Sadzewicz L.K."/>
            <person name="Sengamalay N."/>
            <person name="Fraser C.M."/>
            <person name="Hine E."/>
            <person name="Shefchek K.A."/>
            <person name="Das S.P."/>
            <person name="Tettelin H."/>
        </authorList>
    </citation>
    <scope>NUCLEOTIDE SEQUENCE [LARGE SCALE GENOMIC DNA]</scope>
    <source>
        <strain evidence="1">4042</strain>
    </source>
</reference>
<name>X8BFZ5_MYCXE</name>
<protein>
    <submittedName>
        <fullName evidence="1">Uncharacterized protein</fullName>
    </submittedName>
</protein>
<proteinExistence type="predicted"/>
<accession>X8BFZ5</accession>
<evidence type="ECO:0000313" key="1">
    <source>
        <dbReference type="EMBL" id="EUA42764.1"/>
    </source>
</evidence>